<feature type="compositionally biased region" description="Low complexity" evidence="2">
    <location>
        <begin position="532"/>
        <end position="545"/>
    </location>
</feature>
<accession>A0A6A6P2W0</accession>
<feature type="coiled-coil region" evidence="1">
    <location>
        <begin position="271"/>
        <end position="302"/>
    </location>
</feature>
<evidence type="ECO:0000313" key="4">
    <source>
        <dbReference type="Proteomes" id="UP000799766"/>
    </source>
</evidence>
<feature type="coiled-coil region" evidence="1">
    <location>
        <begin position="73"/>
        <end position="107"/>
    </location>
</feature>
<evidence type="ECO:0000313" key="3">
    <source>
        <dbReference type="EMBL" id="KAF2458164.1"/>
    </source>
</evidence>
<sequence>MADAAEGGSTHVDGGGSGGSGDGDASDIPRCCCGRDDCPYLAHSCKILEGLERDVKTAAHLGQALLVRHESYMADAEAERVRMSTCIERLEHEKRSLEARNSQTVAENRALLDQLEGLNSAVAESDVKVQSLTASLHSAQQDVQRLTVLASRTESLERQVAQLEREQALLQTNYETSVEDGKGAVYRWRKAERVIADLNDQIDRIEREAREEQERHVAIVGRMERRRAVEKELESAAGRLKSAALARSVGSRDRNATSVLSHFVKDIMQDNANLQLSIVELREILQSSNEEIEKLREQLEVHQPIKHDSELSAPSLRKELSAENLLNRELHIHHHYHASPTRPLVPRRARTRPGRGAAALTQMHVQPPPSYDDIAPRTTSAPKLIPSTPSPSPASVSLSEASASVPRSLSPPGSENNFLSVPRSLSPHTPKPSFHNDFLSAYGSSPTGATQPILSTTNATAARLISGGLSSSATSQVASLLDPPLHHTDRQPRHRASRETILSWKVGSLGGWMLEKWGATSPGTPSMPPSPSLSSSGSSSTVTPSAVAKRSISHQQPLRRMRPPGINQPGPILGLGPEPSAPFKVVVEELDENALREAIGE</sequence>
<feature type="region of interest" description="Disordered" evidence="2">
    <location>
        <begin position="333"/>
        <end position="439"/>
    </location>
</feature>
<evidence type="ECO:0000256" key="1">
    <source>
        <dbReference type="SAM" id="Coils"/>
    </source>
</evidence>
<evidence type="ECO:0000256" key="2">
    <source>
        <dbReference type="SAM" id="MobiDB-lite"/>
    </source>
</evidence>
<feature type="region of interest" description="Disordered" evidence="2">
    <location>
        <begin position="517"/>
        <end position="577"/>
    </location>
</feature>
<reference evidence="3" key="1">
    <citation type="journal article" date="2020" name="Stud. Mycol.">
        <title>101 Dothideomycetes genomes: a test case for predicting lifestyles and emergence of pathogens.</title>
        <authorList>
            <person name="Haridas S."/>
            <person name="Albert R."/>
            <person name="Binder M."/>
            <person name="Bloem J."/>
            <person name="Labutti K."/>
            <person name="Salamov A."/>
            <person name="Andreopoulos B."/>
            <person name="Baker S."/>
            <person name="Barry K."/>
            <person name="Bills G."/>
            <person name="Bluhm B."/>
            <person name="Cannon C."/>
            <person name="Castanera R."/>
            <person name="Culley D."/>
            <person name="Daum C."/>
            <person name="Ezra D."/>
            <person name="Gonzalez J."/>
            <person name="Henrissat B."/>
            <person name="Kuo A."/>
            <person name="Liang C."/>
            <person name="Lipzen A."/>
            <person name="Lutzoni F."/>
            <person name="Magnuson J."/>
            <person name="Mondo S."/>
            <person name="Nolan M."/>
            <person name="Ohm R."/>
            <person name="Pangilinan J."/>
            <person name="Park H.-J."/>
            <person name="Ramirez L."/>
            <person name="Alfaro M."/>
            <person name="Sun H."/>
            <person name="Tritt A."/>
            <person name="Yoshinaga Y."/>
            <person name="Zwiers L.-H."/>
            <person name="Turgeon B."/>
            <person name="Goodwin S."/>
            <person name="Spatafora J."/>
            <person name="Crous P."/>
            <person name="Grigoriev I."/>
        </authorList>
    </citation>
    <scope>NUCLEOTIDE SEQUENCE</scope>
    <source>
        <strain evidence="3">ATCC 16933</strain>
    </source>
</reference>
<keyword evidence="1" id="KW-0175">Coiled coil</keyword>
<dbReference type="SUPFAM" id="SSF57997">
    <property type="entry name" value="Tropomyosin"/>
    <property type="match status" value="1"/>
</dbReference>
<keyword evidence="4" id="KW-1185">Reference proteome</keyword>
<feature type="region of interest" description="Disordered" evidence="2">
    <location>
        <begin position="1"/>
        <end position="23"/>
    </location>
</feature>
<gene>
    <name evidence="3" type="ORF">BDY21DRAFT_385304</name>
</gene>
<organism evidence="3 4">
    <name type="scientific">Lineolata rhizophorae</name>
    <dbReference type="NCBI Taxonomy" id="578093"/>
    <lineage>
        <taxon>Eukaryota</taxon>
        <taxon>Fungi</taxon>
        <taxon>Dikarya</taxon>
        <taxon>Ascomycota</taxon>
        <taxon>Pezizomycotina</taxon>
        <taxon>Dothideomycetes</taxon>
        <taxon>Dothideomycetes incertae sedis</taxon>
        <taxon>Lineolatales</taxon>
        <taxon>Lineolataceae</taxon>
        <taxon>Lineolata</taxon>
    </lineage>
</organism>
<feature type="coiled-coil region" evidence="1">
    <location>
        <begin position="146"/>
        <end position="215"/>
    </location>
</feature>
<protein>
    <submittedName>
        <fullName evidence="3">Uncharacterized protein</fullName>
    </submittedName>
</protein>
<dbReference type="AlphaFoldDB" id="A0A6A6P2W0"/>
<dbReference type="EMBL" id="MU001678">
    <property type="protein sequence ID" value="KAF2458164.1"/>
    <property type="molecule type" value="Genomic_DNA"/>
</dbReference>
<feature type="compositionally biased region" description="Gly residues" evidence="2">
    <location>
        <begin position="13"/>
        <end position="22"/>
    </location>
</feature>
<proteinExistence type="predicted"/>
<feature type="compositionally biased region" description="Low complexity" evidence="2">
    <location>
        <begin position="393"/>
        <end position="406"/>
    </location>
</feature>
<dbReference type="OrthoDB" id="4088568at2759"/>
<name>A0A6A6P2W0_9PEZI</name>
<dbReference type="Proteomes" id="UP000799766">
    <property type="component" value="Unassembled WGS sequence"/>
</dbReference>